<proteinExistence type="predicted"/>
<dbReference type="HOGENOM" id="CLU_015091_1_2_1"/>
<evidence type="ECO:0000313" key="3">
    <source>
        <dbReference type="Proteomes" id="UP000054485"/>
    </source>
</evidence>
<feature type="transmembrane region" description="Helical" evidence="1">
    <location>
        <begin position="559"/>
        <end position="586"/>
    </location>
</feature>
<gene>
    <name evidence="2" type="ORF">CY34DRAFT_802933</name>
</gene>
<dbReference type="OrthoDB" id="2657661at2759"/>
<sequence length="643" mass="71705">MREGYIRMFTSWFRLIIKTTALRSYKSLFSVLLRLIRQCQSVVNGKERDFQEGSSLALSSQPVANQSEQTPPVSLAVPILDAPPQTQLGTNVQMPTPEPYGGNNINVNVSCYDTRSPGNPTALSTPISFPKPSIPVAVATTPPPTTPPPLTTPGQTFNIILTPIVPESQVKRYERHVPVDSEYKPFKVKKGLLDCSEEFAAIDGWQPLTHPEGALFFYHPHKRVFTDADARDPDTALKLATAVENAYREARNADIFLLPSVELTLEFIMEDGEEMWGYYFADHERRSIFWFKDHESYDLINNVRGAKRKSHIKYALDSQYWRHIELFPNKRVLPEDIVVTLKEIVMHAHAENITSETCLAPFAPSEIASMLGLVDLLKDSTNKEREHSVWIAARFMRLFCNAKFVNFCGQPGARLDVDQSLYGEHDTRSKKIILRIMNVILFGSPDAQSRAIHMIWVDETIVQPRWKNFIDRLTTEWNGYTIFSTVMLAVDISFLAVPAVASQGPAIVLAYLSSLCALGSLVVSLILAGQVNDSRRGSAAEVASFMVGMSRSMLGLESLALMLSLPFALLIWGMAFFAGALSILIFRTSGVVAVSIASPIWIAIFVLATWPVLAANNIHISQLRTWIIEQVLPQAAVPVISRV</sequence>
<keyword evidence="3" id="KW-1185">Reference proteome</keyword>
<evidence type="ECO:0000313" key="2">
    <source>
        <dbReference type="EMBL" id="KIK44229.1"/>
    </source>
</evidence>
<reference evidence="2 3" key="1">
    <citation type="submission" date="2014-04" db="EMBL/GenBank/DDBJ databases">
        <authorList>
            <consortium name="DOE Joint Genome Institute"/>
            <person name="Kuo A."/>
            <person name="Ruytinx J."/>
            <person name="Rineau F."/>
            <person name="Colpaert J."/>
            <person name="Kohler A."/>
            <person name="Nagy L.G."/>
            <person name="Floudas D."/>
            <person name="Copeland A."/>
            <person name="Barry K.W."/>
            <person name="Cichocki N."/>
            <person name="Veneault-Fourrey C."/>
            <person name="LaButti K."/>
            <person name="Lindquist E.A."/>
            <person name="Lipzen A."/>
            <person name="Lundell T."/>
            <person name="Morin E."/>
            <person name="Murat C."/>
            <person name="Sun H."/>
            <person name="Tunlid A."/>
            <person name="Henrissat B."/>
            <person name="Grigoriev I.V."/>
            <person name="Hibbett D.S."/>
            <person name="Martin F."/>
            <person name="Nordberg H.P."/>
            <person name="Cantor M.N."/>
            <person name="Hua S.X."/>
        </authorList>
    </citation>
    <scope>NUCLEOTIDE SEQUENCE [LARGE SCALE GENOMIC DNA]</scope>
    <source>
        <strain evidence="2 3">UH-Slu-Lm8-n1</strain>
    </source>
</reference>
<organism evidence="2 3">
    <name type="scientific">Suillus luteus UH-Slu-Lm8-n1</name>
    <dbReference type="NCBI Taxonomy" id="930992"/>
    <lineage>
        <taxon>Eukaryota</taxon>
        <taxon>Fungi</taxon>
        <taxon>Dikarya</taxon>
        <taxon>Basidiomycota</taxon>
        <taxon>Agaricomycotina</taxon>
        <taxon>Agaricomycetes</taxon>
        <taxon>Agaricomycetidae</taxon>
        <taxon>Boletales</taxon>
        <taxon>Suillineae</taxon>
        <taxon>Suillaceae</taxon>
        <taxon>Suillus</taxon>
    </lineage>
</organism>
<dbReference type="AlphaFoldDB" id="A0A0D0B2I2"/>
<dbReference type="InParanoid" id="A0A0D0B2I2"/>
<keyword evidence="1" id="KW-1133">Transmembrane helix</keyword>
<feature type="transmembrane region" description="Helical" evidence="1">
    <location>
        <begin position="592"/>
        <end position="614"/>
    </location>
</feature>
<dbReference type="EMBL" id="KN835195">
    <property type="protein sequence ID" value="KIK44229.1"/>
    <property type="molecule type" value="Genomic_DNA"/>
</dbReference>
<keyword evidence="1" id="KW-0812">Transmembrane</keyword>
<feature type="transmembrane region" description="Helical" evidence="1">
    <location>
        <begin position="477"/>
        <end position="501"/>
    </location>
</feature>
<dbReference type="STRING" id="930992.A0A0D0B2I2"/>
<feature type="transmembrane region" description="Helical" evidence="1">
    <location>
        <begin position="507"/>
        <end position="528"/>
    </location>
</feature>
<keyword evidence="1" id="KW-0472">Membrane</keyword>
<evidence type="ECO:0000256" key="1">
    <source>
        <dbReference type="SAM" id="Phobius"/>
    </source>
</evidence>
<accession>A0A0D0B2I2</accession>
<name>A0A0D0B2I2_9AGAM</name>
<protein>
    <submittedName>
        <fullName evidence="2">Uncharacterized protein</fullName>
    </submittedName>
</protein>
<dbReference type="Proteomes" id="UP000054485">
    <property type="component" value="Unassembled WGS sequence"/>
</dbReference>
<reference evidence="3" key="2">
    <citation type="submission" date="2015-01" db="EMBL/GenBank/DDBJ databases">
        <title>Evolutionary Origins and Diversification of the Mycorrhizal Mutualists.</title>
        <authorList>
            <consortium name="DOE Joint Genome Institute"/>
            <consortium name="Mycorrhizal Genomics Consortium"/>
            <person name="Kohler A."/>
            <person name="Kuo A."/>
            <person name="Nagy L.G."/>
            <person name="Floudas D."/>
            <person name="Copeland A."/>
            <person name="Barry K.W."/>
            <person name="Cichocki N."/>
            <person name="Veneault-Fourrey C."/>
            <person name="LaButti K."/>
            <person name="Lindquist E.A."/>
            <person name="Lipzen A."/>
            <person name="Lundell T."/>
            <person name="Morin E."/>
            <person name="Murat C."/>
            <person name="Riley R."/>
            <person name="Ohm R."/>
            <person name="Sun H."/>
            <person name="Tunlid A."/>
            <person name="Henrissat B."/>
            <person name="Grigoriev I.V."/>
            <person name="Hibbett D.S."/>
            <person name="Martin F."/>
        </authorList>
    </citation>
    <scope>NUCLEOTIDE SEQUENCE [LARGE SCALE GENOMIC DNA]</scope>
    <source>
        <strain evidence="3">UH-Slu-Lm8-n1</strain>
    </source>
</reference>